<sequence>MSALFEELDYQVTPMGAISLRRRRDLSTGQDIFEIKLNDEFLMSSKFTRSEKALATHALSELPGKALDVVVGGLGLGYTAVTALRNQNVRSMLVVDVFRPVIDWHERGLLPLGSELAQDERCRFVEGDFFAMARAPETGFDPQDPGCRFDAILLDIDHSPHHVLRSSNGALYTPQGLQILAEHLRPHGVFALWSNDPEDTDFTGRLRAAFGVARAEPVVFHNPLQDRDAVQCVYLAHKRADAA</sequence>
<protein>
    <submittedName>
        <fullName evidence="2">Spermidine synthase</fullName>
    </submittedName>
</protein>
<keyword evidence="1" id="KW-0620">Polyamine biosynthesis</keyword>
<dbReference type="Proteomes" id="UP000278398">
    <property type="component" value="Unassembled WGS sequence"/>
</dbReference>
<evidence type="ECO:0000256" key="1">
    <source>
        <dbReference type="ARBA" id="ARBA00023115"/>
    </source>
</evidence>
<dbReference type="EMBL" id="RWKW01000103">
    <property type="protein sequence ID" value="RST83457.1"/>
    <property type="molecule type" value="Genomic_DNA"/>
</dbReference>
<dbReference type="OrthoDB" id="9793351at2"/>
<gene>
    <name evidence="2" type="ORF">EJC49_22465</name>
</gene>
<dbReference type="PANTHER" id="PTHR43317:SF3">
    <property type="entry name" value="BLR2883 PROTEIN"/>
    <property type="match status" value="1"/>
</dbReference>
<dbReference type="GO" id="GO:0006596">
    <property type="term" value="P:polyamine biosynthetic process"/>
    <property type="evidence" value="ECO:0007669"/>
    <property type="project" value="UniProtKB-KW"/>
</dbReference>
<evidence type="ECO:0000313" key="2">
    <source>
        <dbReference type="EMBL" id="RST83457.1"/>
    </source>
</evidence>
<comment type="caution">
    <text evidence="2">The sequence shown here is derived from an EMBL/GenBank/DDBJ whole genome shotgun (WGS) entry which is preliminary data.</text>
</comment>
<dbReference type="AlphaFoldDB" id="A0A429YPS5"/>
<name>A0A429YPS5_9HYPH</name>
<reference evidence="2 3" key="1">
    <citation type="submission" date="2018-12" db="EMBL/GenBank/DDBJ databases">
        <title>Mesorhizobium carbonis sp. nov., isolated from coal mine water.</title>
        <authorList>
            <person name="Xin W."/>
            <person name="Xu Z."/>
            <person name="Xiang F."/>
            <person name="Zhang J."/>
            <person name="Xi L."/>
            <person name="Liu J."/>
        </authorList>
    </citation>
    <scope>NUCLEOTIDE SEQUENCE [LARGE SCALE GENOMIC DNA]</scope>
    <source>
        <strain evidence="2 3">B2.3</strain>
    </source>
</reference>
<organism evidence="2 3">
    <name type="scientific">Aquibium carbonis</name>
    <dbReference type="NCBI Taxonomy" id="2495581"/>
    <lineage>
        <taxon>Bacteria</taxon>
        <taxon>Pseudomonadati</taxon>
        <taxon>Pseudomonadota</taxon>
        <taxon>Alphaproteobacteria</taxon>
        <taxon>Hyphomicrobiales</taxon>
        <taxon>Phyllobacteriaceae</taxon>
        <taxon>Aquibium</taxon>
    </lineage>
</organism>
<dbReference type="PANTHER" id="PTHR43317">
    <property type="entry name" value="THERMOSPERMINE SYNTHASE ACAULIS5"/>
    <property type="match status" value="1"/>
</dbReference>
<dbReference type="SUPFAM" id="SSF53335">
    <property type="entry name" value="S-adenosyl-L-methionine-dependent methyltransferases"/>
    <property type="match status" value="1"/>
</dbReference>
<evidence type="ECO:0000313" key="3">
    <source>
        <dbReference type="Proteomes" id="UP000278398"/>
    </source>
</evidence>
<keyword evidence="3" id="KW-1185">Reference proteome</keyword>
<dbReference type="Gene3D" id="3.40.50.150">
    <property type="entry name" value="Vaccinia Virus protein VP39"/>
    <property type="match status" value="1"/>
</dbReference>
<accession>A0A429YPS5</accession>
<proteinExistence type="predicted"/>
<dbReference type="InterPro" id="IPR029063">
    <property type="entry name" value="SAM-dependent_MTases_sf"/>
</dbReference>